<comment type="similarity">
    <text evidence="1">Belongs to the NAD(P)H dehydrogenase (quinone) family.</text>
</comment>
<reference evidence="4 5" key="1">
    <citation type="journal article" date="2019" name="Int. J. Syst. Evol. Microbiol.">
        <title>The Global Catalogue of Microorganisms (GCM) 10K type strain sequencing project: providing services to taxonomists for standard genome sequencing and annotation.</title>
        <authorList>
            <consortium name="The Broad Institute Genomics Platform"/>
            <consortium name="The Broad Institute Genome Sequencing Center for Infectious Disease"/>
            <person name="Wu L."/>
            <person name="Ma J."/>
        </authorList>
    </citation>
    <scope>NUCLEOTIDE SEQUENCE [LARGE SCALE GENOMIC DNA]</scope>
    <source>
        <strain evidence="4 5">JCM 12393</strain>
    </source>
</reference>
<comment type="caution">
    <text evidence="4">The sequence shown here is derived from an EMBL/GenBank/DDBJ whole genome shotgun (WGS) entry which is preliminary data.</text>
</comment>
<dbReference type="SUPFAM" id="SSF52218">
    <property type="entry name" value="Flavoproteins"/>
    <property type="match status" value="1"/>
</dbReference>
<organism evidence="4 5">
    <name type="scientific">Kitasatospora putterlickiae</name>
    <dbReference type="NCBI Taxonomy" id="221725"/>
    <lineage>
        <taxon>Bacteria</taxon>
        <taxon>Bacillati</taxon>
        <taxon>Actinomycetota</taxon>
        <taxon>Actinomycetes</taxon>
        <taxon>Kitasatosporales</taxon>
        <taxon>Streptomycetaceae</taxon>
        <taxon>Kitasatospora</taxon>
    </lineage>
</organism>
<accession>A0ABN1XQP8</accession>
<dbReference type="InterPro" id="IPR003680">
    <property type="entry name" value="Flavodoxin_fold"/>
</dbReference>
<dbReference type="Gene3D" id="3.40.50.360">
    <property type="match status" value="1"/>
</dbReference>
<name>A0ABN1XQP8_9ACTN</name>
<proteinExistence type="inferred from homology"/>
<protein>
    <submittedName>
        <fullName evidence="4">NAD(P)H-dependent oxidoreductase</fullName>
    </submittedName>
</protein>
<evidence type="ECO:0000313" key="5">
    <source>
        <dbReference type="Proteomes" id="UP001499863"/>
    </source>
</evidence>
<keyword evidence="2" id="KW-0560">Oxidoreductase</keyword>
<dbReference type="PANTHER" id="PTHR10204">
    <property type="entry name" value="NAD P H OXIDOREDUCTASE-RELATED"/>
    <property type="match status" value="1"/>
</dbReference>
<evidence type="ECO:0000313" key="4">
    <source>
        <dbReference type="EMBL" id="GAA1387750.1"/>
    </source>
</evidence>
<dbReference type="Proteomes" id="UP001499863">
    <property type="component" value="Unassembled WGS sequence"/>
</dbReference>
<dbReference type="PANTHER" id="PTHR10204:SF34">
    <property type="entry name" value="NAD(P)H DEHYDROGENASE [QUINONE] 1 ISOFORM 1"/>
    <property type="match status" value="1"/>
</dbReference>
<feature type="domain" description="Flavodoxin-like fold" evidence="3">
    <location>
        <begin position="27"/>
        <end position="205"/>
    </location>
</feature>
<evidence type="ECO:0000256" key="1">
    <source>
        <dbReference type="ARBA" id="ARBA00006252"/>
    </source>
</evidence>
<dbReference type="InterPro" id="IPR051545">
    <property type="entry name" value="NAD(P)H_dehydrogenase_qn"/>
</dbReference>
<evidence type="ECO:0000259" key="3">
    <source>
        <dbReference type="Pfam" id="PF02525"/>
    </source>
</evidence>
<dbReference type="InterPro" id="IPR029039">
    <property type="entry name" value="Flavoprotein-like_sf"/>
</dbReference>
<dbReference type="EMBL" id="BAAAKJ010000063">
    <property type="protein sequence ID" value="GAA1387750.1"/>
    <property type="molecule type" value="Genomic_DNA"/>
</dbReference>
<sequence length="222" mass="23679">MVVTAVDLTGVRIGRSGGAEGEVVKMRVGVYLAHPKSGSFNHALFGAVVDELRGRGAEVVAHDLYAEGFSPLLTADETETVAASGSTGDGQLALHRAEVATLDALVLVHPNWWGMPPAVLTGWVQRVMVPGVAYKLGTADGEPVGLLRAGRALVLNTSDTPEAREREEFGDPLERIWAACVLPYVGVADVRRRVFRTVTDSSDGERALWLRQARQEAAALIG</sequence>
<gene>
    <name evidence="4" type="ORF">GCM10009639_13180</name>
</gene>
<evidence type="ECO:0000256" key="2">
    <source>
        <dbReference type="ARBA" id="ARBA00023002"/>
    </source>
</evidence>
<keyword evidence="5" id="KW-1185">Reference proteome</keyword>
<dbReference type="Pfam" id="PF02525">
    <property type="entry name" value="Flavodoxin_2"/>
    <property type="match status" value="1"/>
</dbReference>